<protein>
    <submittedName>
        <fullName evidence="5">FH1/FH2 domain-containing protein 3-like</fullName>
    </submittedName>
</protein>
<gene>
    <name evidence="5" type="primary">LOC102806779</name>
</gene>
<dbReference type="PROSITE" id="PS51232">
    <property type="entry name" value="GBD_FH3"/>
    <property type="match status" value="1"/>
</dbReference>
<dbReference type="GeneID" id="102806779"/>
<proteinExistence type="predicted"/>
<accession>A0ABM0MBM9</accession>
<dbReference type="PANTHER" id="PTHR45920">
    <property type="entry name" value="FORMIN HOMOLOGY 2 DOMAIN CONTAINING, ISOFORM I"/>
    <property type="match status" value="1"/>
</dbReference>
<dbReference type="Gene3D" id="1.25.10.10">
    <property type="entry name" value="Leucine-rich Repeat Variant"/>
    <property type="match status" value="1"/>
</dbReference>
<feature type="compositionally biased region" description="Basic and acidic residues" evidence="2">
    <location>
        <begin position="25"/>
        <end position="38"/>
    </location>
</feature>
<name>A0ABM0MBM9_SACKO</name>
<dbReference type="Pfam" id="PF24959">
    <property type="entry name" value="FH3_FHOD1-3"/>
    <property type="match status" value="1"/>
</dbReference>
<feature type="domain" description="GBD/FH3" evidence="3">
    <location>
        <begin position="1"/>
        <end position="261"/>
    </location>
</feature>
<feature type="compositionally biased region" description="Basic and acidic residues" evidence="2">
    <location>
        <begin position="1"/>
        <end position="10"/>
    </location>
</feature>
<dbReference type="Proteomes" id="UP000694865">
    <property type="component" value="Unplaced"/>
</dbReference>
<evidence type="ECO:0000256" key="2">
    <source>
        <dbReference type="SAM" id="MobiDB-lite"/>
    </source>
</evidence>
<dbReference type="InterPro" id="IPR014768">
    <property type="entry name" value="GBD/FH3_dom"/>
</dbReference>
<dbReference type="InterPro" id="IPR056771">
    <property type="entry name" value="FH3_FHOD1-3-like"/>
</dbReference>
<dbReference type="RefSeq" id="XP_006817420.1">
    <property type="nucleotide sequence ID" value="XM_006817357.1"/>
</dbReference>
<evidence type="ECO:0000313" key="5">
    <source>
        <dbReference type="RefSeq" id="XP_006817420.1"/>
    </source>
</evidence>
<keyword evidence="1" id="KW-0009">Actin-binding</keyword>
<evidence type="ECO:0000313" key="4">
    <source>
        <dbReference type="Proteomes" id="UP000694865"/>
    </source>
</evidence>
<reference evidence="5" key="1">
    <citation type="submission" date="2025-08" db="UniProtKB">
        <authorList>
            <consortium name="RefSeq"/>
        </authorList>
    </citation>
    <scope>IDENTIFICATION</scope>
    <source>
        <tissue evidence="5">Testes</tissue>
    </source>
</reference>
<feature type="region of interest" description="Disordered" evidence="2">
    <location>
        <begin position="226"/>
        <end position="261"/>
    </location>
</feature>
<sequence>MGIENKDTEMSNRNFEGRRRRRRGTPADETKNNSGDDKDLVHEFVSADGLACLIKVGAEADQNYQNYILRALGQVMLYVDGMNGVIEHNETIQWLYSLISSKFRLVVKTSLKLLLVFVEYTESNTNLLLQAINIVDRRQGHQPWHNVMTLLKDEQQDNEILVYTMTLVNKVLNAIPDQDTFYDVTDSLEELGIDKVQKSYMHRNSDPDLQEQFNIYEASLKHEDGDADLPMERHKDLRQRQRISDTVQKERKGKVEDILIQ</sequence>
<keyword evidence="4" id="KW-1185">Reference proteome</keyword>
<dbReference type="SUPFAM" id="SSF48371">
    <property type="entry name" value="ARM repeat"/>
    <property type="match status" value="1"/>
</dbReference>
<organism evidence="4 5">
    <name type="scientific">Saccoglossus kowalevskii</name>
    <name type="common">Acorn worm</name>
    <dbReference type="NCBI Taxonomy" id="10224"/>
    <lineage>
        <taxon>Eukaryota</taxon>
        <taxon>Metazoa</taxon>
        <taxon>Hemichordata</taxon>
        <taxon>Enteropneusta</taxon>
        <taxon>Harrimaniidae</taxon>
        <taxon>Saccoglossus</taxon>
    </lineage>
</organism>
<dbReference type="PANTHER" id="PTHR45920:SF4">
    <property type="entry name" value="FORMIN HOMOLOGY 2 DOMAIN CONTAINING, ISOFORM I"/>
    <property type="match status" value="1"/>
</dbReference>
<dbReference type="InterPro" id="IPR016024">
    <property type="entry name" value="ARM-type_fold"/>
</dbReference>
<feature type="region of interest" description="Disordered" evidence="2">
    <location>
        <begin position="1"/>
        <end position="38"/>
    </location>
</feature>
<dbReference type="InterPro" id="IPR011989">
    <property type="entry name" value="ARM-like"/>
</dbReference>
<evidence type="ECO:0000259" key="3">
    <source>
        <dbReference type="PROSITE" id="PS51232"/>
    </source>
</evidence>
<evidence type="ECO:0000256" key="1">
    <source>
        <dbReference type="ARBA" id="ARBA00023203"/>
    </source>
</evidence>